<dbReference type="InterPro" id="IPR032710">
    <property type="entry name" value="NTF2-like_dom_sf"/>
</dbReference>
<sequence>MSEHVRTSRETVELLLRTVVEGSRDELADLYAEDVVITNPFIAEEHSAYRETRGNAALRARTKPFAQFLQYSQVKDVTLHETTDPQVTVVEFTVVGTLLPTGEGFEMPYVNVIRVVDGLIAESRDYGDSVRAAKLLESIQSAA</sequence>
<dbReference type="InParanoid" id="C7QIA1"/>
<proteinExistence type="predicted"/>
<dbReference type="STRING" id="479433.Caci_6124"/>
<gene>
    <name evidence="2" type="ordered locus">Caci_6124</name>
</gene>
<dbReference type="Pfam" id="PF12680">
    <property type="entry name" value="SnoaL_2"/>
    <property type="match status" value="1"/>
</dbReference>
<dbReference type="RefSeq" id="WP_015794707.1">
    <property type="nucleotide sequence ID" value="NC_013131.1"/>
</dbReference>
<dbReference type="eggNOG" id="COG3631">
    <property type="taxonomic scope" value="Bacteria"/>
</dbReference>
<dbReference type="SUPFAM" id="SSF54427">
    <property type="entry name" value="NTF2-like"/>
    <property type="match status" value="1"/>
</dbReference>
<dbReference type="OrthoDB" id="3681559at2"/>
<reference evidence="2 3" key="1">
    <citation type="journal article" date="2009" name="Stand. Genomic Sci.">
        <title>Complete genome sequence of Catenulispora acidiphila type strain (ID 139908).</title>
        <authorList>
            <person name="Copeland A."/>
            <person name="Lapidus A."/>
            <person name="Glavina Del Rio T."/>
            <person name="Nolan M."/>
            <person name="Lucas S."/>
            <person name="Chen F."/>
            <person name="Tice H."/>
            <person name="Cheng J.F."/>
            <person name="Bruce D."/>
            <person name="Goodwin L."/>
            <person name="Pitluck S."/>
            <person name="Mikhailova N."/>
            <person name="Pati A."/>
            <person name="Ivanova N."/>
            <person name="Mavromatis K."/>
            <person name="Chen A."/>
            <person name="Palaniappan K."/>
            <person name="Chain P."/>
            <person name="Land M."/>
            <person name="Hauser L."/>
            <person name="Chang Y.J."/>
            <person name="Jeffries C.D."/>
            <person name="Chertkov O."/>
            <person name="Brettin T."/>
            <person name="Detter J.C."/>
            <person name="Han C."/>
            <person name="Ali Z."/>
            <person name="Tindall B.J."/>
            <person name="Goker M."/>
            <person name="Bristow J."/>
            <person name="Eisen J.A."/>
            <person name="Markowitz V."/>
            <person name="Hugenholtz P."/>
            <person name="Kyrpides N.C."/>
            <person name="Klenk H.P."/>
        </authorList>
    </citation>
    <scope>NUCLEOTIDE SEQUENCE [LARGE SCALE GENOMIC DNA]</scope>
    <source>
        <strain evidence="3">DSM 44928 / JCM 14897 / NBRC 102108 / NRRL B-24433 / ID139908</strain>
    </source>
</reference>
<organism evidence="2 3">
    <name type="scientific">Catenulispora acidiphila (strain DSM 44928 / JCM 14897 / NBRC 102108 / NRRL B-24433 / ID139908)</name>
    <dbReference type="NCBI Taxonomy" id="479433"/>
    <lineage>
        <taxon>Bacteria</taxon>
        <taxon>Bacillati</taxon>
        <taxon>Actinomycetota</taxon>
        <taxon>Actinomycetes</taxon>
        <taxon>Catenulisporales</taxon>
        <taxon>Catenulisporaceae</taxon>
        <taxon>Catenulispora</taxon>
    </lineage>
</organism>
<name>C7QIA1_CATAD</name>
<dbReference type="AlphaFoldDB" id="C7QIA1"/>
<evidence type="ECO:0000313" key="2">
    <source>
        <dbReference type="EMBL" id="ACU74978.1"/>
    </source>
</evidence>
<dbReference type="Gene3D" id="3.10.450.50">
    <property type="match status" value="1"/>
</dbReference>
<dbReference type="Proteomes" id="UP000000851">
    <property type="component" value="Chromosome"/>
</dbReference>
<dbReference type="EMBL" id="CP001700">
    <property type="protein sequence ID" value="ACU74978.1"/>
    <property type="molecule type" value="Genomic_DNA"/>
</dbReference>
<dbReference type="HOGENOM" id="CLU_124277_3_0_11"/>
<keyword evidence="3" id="KW-1185">Reference proteome</keyword>
<protein>
    <recommendedName>
        <fullName evidence="1">SnoaL-like domain-containing protein</fullName>
    </recommendedName>
</protein>
<dbReference type="KEGG" id="cai:Caci_6124"/>
<dbReference type="InterPro" id="IPR037401">
    <property type="entry name" value="SnoaL-like"/>
</dbReference>
<evidence type="ECO:0000259" key="1">
    <source>
        <dbReference type="Pfam" id="PF12680"/>
    </source>
</evidence>
<evidence type="ECO:0000313" key="3">
    <source>
        <dbReference type="Proteomes" id="UP000000851"/>
    </source>
</evidence>
<feature type="domain" description="SnoaL-like" evidence="1">
    <location>
        <begin position="14"/>
        <end position="122"/>
    </location>
</feature>
<accession>C7QIA1</accession>